<sequence length="27" mass="2890">MASIQRTSSLGSKGGDPRDVVIDERKS</sequence>
<protein>
    <submittedName>
        <fullName evidence="2">Uncharacterized protein</fullName>
    </submittedName>
</protein>
<reference evidence="2" key="1">
    <citation type="submission" date="2020-09" db="EMBL/GenBank/DDBJ databases">
        <title>Genome-Enabled Discovery of Anthraquinone Biosynthesis in Senna tora.</title>
        <authorList>
            <person name="Kang S.-H."/>
            <person name="Pandey R.P."/>
            <person name="Lee C.-M."/>
            <person name="Sim J.-S."/>
            <person name="Jeong J.-T."/>
            <person name="Choi B.-S."/>
            <person name="Jung M."/>
            <person name="Ginzburg D."/>
            <person name="Zhao K."/>
            <person name="Won S.Y."/>
            <person name="Oh T.-J."/>
            <person name="Yu Y."/>
            <person name="Kim N.-H."/>
            <person name="Lee O.R."/>
            <person name="Lee T.-H."/>
            <person name="Bashyal P."/>
            <person name="Kim T.-S."/>
            <person name="Lee W.-H."/>
            <person name="Kawkins C."/>
            <person name="Kim C.-K."/>
            <person name="Kim J.S."/>
            <person name="Ahn B.O."/>
            <person name="Rhee S.Y."/>
            <person name="Sohng J.K."/>
        </authorList>
    </citation>
    <scope>NUCLEOTIDE SEQUENCE</scope>
    <source>
        <tissue evidence="2">Leaf</tissue>
    </source>
</reference>
<feature type="compositionally biased region" description="Basic and acidic residues" evidence="1">
    <location>
        <begin position="15"/>
        <end position="27"/>
    </location>
</feature>
<gene>
    <name evidence="2" type="ORF">G2W53_024858</name>
</gene>
<keyword evidence="3" id="KW-1185">Reference proteome</keyword>
<organism evidence="2 3">
    <name type="scientific">Senna tora</name>
    <dbReference type="NCBI Taxonomy" id="362788"/>
    <lineage>
        <taxon>Eukaryota</taxon>
        <taxon>Viridiplantae</taxon>
        <taxon>Streptophyta</taxon>
        <taxon>Embryophyta</taxon>
        <taxon>Tracheophyta</taxon>
        <taxon>Spermatophyta</taxon>
        <taxon>Magnoliopsida</taxon>
        <taxon>eudicotyledons</taxon>
        <taxon>Gunneridae</taxon>
        <taxon>Pentapetalae</taxon>
        <taxon>rosids</taxon>
        <taxon>fabids</taxon>
        <taxon>Fabales</taxon>
        <taxon>Fabaceae</taxon>
        <taxon>Caesalpinioideae</taxon>
        <taxon>Cassia clade</taxon>
        <taxon>Senna</taxon>
    </lineage>
</organism>
<name>A0A834TC02_9FABA</name>
<evidence type="ECO:0000313" key="3">
    <source>
        <dbReference type="Proteomes" id="UP000634136"/>
    </source>
</evidence>
<dbReference type="EMBL" id="JAAIUW010000008">
    <property type="protein sequence ID" value="KAF7819403.1"/>
    <property type="molecule type" value="Genomic_DNA"/>
</dbReference>
<comment type="caution">
    <text evidence="2">The sequence shown here is derived from an EMBL/GenBank/DDBJ whole genome shotgun (WGS) entry which is preliminary data.</text>
</comment>
<dbReference type="Proteomes" id="UP000634136">
    <property type="component" value="Unassembled WGS sequence"/>
</dbReference>
<evidence type="ECO:0000256" key="1">
    <source>
        <dbReference type="SAM" id="MobiDB-lite"/>
    </source>
</evidence>
<proteinExistence type="predicted"/>
<evidence type="ECO:0000313" key="2">
    <source>
        <dbReference type="EMBL" id="KAF7819403.1"/>
    </source>
</evidence>
<dbReference type="AlphaFoldDB" id="A0A834TC02"/>
<feature type="region of interest" description="Disordered" evidence="1">
    <location>
        <begin position="1"/>
        <end position="27"/>
    </location>
</feature>
<accession>A0A834TC02</accession>
<feature type="compositionally biased region" description="Polar residues" evidence="1">
    <location>
        <begin position="1"/>
        <end position="11"/>
    </location>
</feature>